<reference evidence="9" key="2">
    <citation type="submission" date="2025-05" db="UniProtKB">
        <authorList>
            <consortium name="EnsemblMetazoa"/>
        </authorList>
    </citation>
    <scope>IDENTIFICATION</scope>
    <source>
        <strain evidence="9">Foshan</strain>
    </source>
</reference>
<comment type="function">
    <text evidence="8">Gustatory receptor which mediates acceptance or avoidance behavior, depending on its substrates.</text>
</comment>
<evidence type="ECO:0000256" key="7">
    <source>
        <dbReference type="ARBA" id="ARBA00023224"/>
    </source>
</evidence>
<evidence type="ECO:0000256" key="5">
    <source>
        <dbReference type="ARBA" id="ARBA00023136"/>
    </source>
</evidence>
<feature type="transmembrane region" description="Helical" evidence="8">
    <location>
        <begin position="241"/>
        <end position="263"/>
    </location>
</feature>
<feature type="transmembrane region" description="Helical" evidence="8">
    <location>
        <begin position="38"/>
        <end position="58"/>
    </location>
</feature>
<keyword evidence="2 8" id="KW-1003">Cell membrane</keyword>
<evidence type="ECO:0000256" key="3">
    <source>
        <dbReference type="ARBA" id="ARBA00022692"/>
    </source>
</evidence>
<keyword evidence="7 8" id="KW-0807">Transducer</keyword>
<evidence type="ECO:0000313" key="10">
    <source>
        <dbReference type="Proteomes" id="UP000069940"/>
    </source>
</evidence>
<evidence type="ECO:0000256" key="6">
    <source>
        <dbReference type="ARBA" id="ARBA00023170"/>
    </source>
</evidence>
<evidence type="ECO:0000256" key="2">
    <source>
        <dbReference type="ARBA" id="ARBA00022475"/>
    </source>
</evidence>
<dbReference type="InterPro" id="IPR013604">
    <property type="entry name" value="7TM_chemorcpt"/>
</dbReference>
<evidence type="ECO:0000256" key="4">
    <source>
        <dbReference type="ARBA" id="ARBA00022989"/>
    </source>
</evidence>
<dbReference type="Proteomes" id="UP000069940">
    <property type="component" value="Unassembled WGS sequence"/>
</dbReference>
<keyword evidence="4 8" id="KW-1133">Transmembrane helix</keyword>
<feature type="transmembrane region" description="Helical" evidence="8">
    <location>
        <begin position="78"/>
        <end position="96"/>
    </location>
</feature>
<dbReference type="EnsemblMetazoa" id="AALFPA23_007919.R10629">
    <property type="protein sequence ID" value="AALFPA23_007919.P10629"/>
    <property type="gene ID" value="AALFPA23_007919"/>
</dbReference>
<name>A0ABM1YCP8_AEDAL</name>
<organism evidence="9 10">
    <name type="scientific">Aedes albopictus</name>
    <name type="common">Asian tiger mosquito</name>
    <name type="synonym">Stegomyia albopicta</name>
    <dbReference type="NCBI Taxonomy" id="7160"/>
    <lineage>
        <taxon>Eukaryota</taxon>
        <taxon>Metazoa</taxon>
        <taxon>Ecdysozoa</taxon>
        <taxon>Arthropoda</taxon>
        <taxon>Hexapoda</taxon>
        <taxon>Insecta</taxon>
        <taxon>Pterygota</taxon>
        <taxon>Neoptera</taxon>
        <taxon>Endopterygota</taxon>
        <taxon>Diptera</taxon>
        <taxon>Nematocera</taxon>
        <taxon>Culicoidea</taxon>
        <taxon>Culicidae</taxon>
        <taxon>Culicinae</taxon>
        <taxon>Aedini</taxon>
        <taxon>Aedes</taxon>
        <taxon>Stegomyia</taxon>
    </lineage>
</organism>
<dbReference type="RefSeq" id="XP_062714538.1">
    <property type="nucleotide sequence ID" value="XM_062858554.1"/>
</dbReference>
<dbReference type="PANTHER" id="PTHR21143">
    <property type="entry name" value="INVERTEBRATE GUSTATORY RECEPTOR"/>
    <property type="match status" value="1"/>
</dbReference>
<comment type="caution">
    <text evidence="8">Lacks conserved residue(s) required for the propagation of feature annotation.</text>
</comment>
<evidence type="ECO:0000256" key="8">
    <source>
        <dbReference type="RuleBase" id="RU363108"/>
    </source>
</evidence>
<evidence type="ECO:0000256" key="1">
    <source>
        <dbReference type="ARBA" id="ARBA00004651"/>
    </source>
</evidence>
<accession>A0ABM1YCP8</accession>
<keyword evidence="3 8" id="KW-0812">Transmembrane</keyword>
<dbReference type="EnsemblMetazoa" id="AALFPA23_007919.R10628">
    <property type="protein sequence ID" value="AALFPA23_007919.P10628"/>
    <property type="gene ID" value="AALFPA23_007919"/>
</dbReference>
<dbReference type="PANTHER" id="PTHR21143:SF134">
    <property type="entry name" value="GUSTATORY RECEPTOR"/>
    <property type="match status" value="1"/>
</dbReference>
<dbReference type="RefSeq" id="XP_062714540.1">
    <property type="nucleotide sequence ID" value="XM_062858556.1"/>
</dbReference>
<evidence type="ECO:0000313" key="9">
    <source>
        <dbReference type="EnsemblMetazoa" id="AALFPA23_007919.P10629"/>
    </source>
</evidence>
<dbReference type="GeneID" id="109416180"/>
<sequence>MEKHFVRVNWNLFLVFSSAGLVPFSVDKRTLHVKESFGKILLWLLVLSINIICFQQIYANSLKGSWHGVVVKFSEWCILILITADVGCILLQALLCRHNHMLLIDGINIIDFTIREKYRLQCNDQKDRNRTFLKLVVLGLHWTLIHICEIISFQDKIMVTVKALTSVPLVWLLNVRLSMQIFYIDLVTERLRIINGELELLGNSNDDMNFTSFQQNYGKVIQKVQQTYTAIWKCFRKINSIFGWSTVTLVLKLFVLLIVTSFWCINGQKSFNNNGWLYLESSVSISFILSSLTLLCHSASNCKREALKTAEALLKPDFDYEDLDVRDFLAQMQHQPFITSANGFFDIDYCLLGSVCIITYIKGCPGPNCTTGNSA</sequence>
<reference evidence="10" key="1">
    <citation type="journal article" date="2015" name="Proc. Natl. Acad. Sci. U.S.A.">
        <title>Genome sequence of the Asian Tiger mosquito, Aedes albopictus, reveals insights into its biology, genetics, and evolution.</title>
        <authorList>
            <person name="Chen X.G."/>
            <person name="Jiang X."/>
            <person name="Gu J."/>
            <person name="Xu M."/>
            <person name="Wu Y."/>
            <person name="Deng Y."/>
            <person name="Zhang C."/>
            <person name="Bonizzoni M."/>
            <person name="Dermauw W."/>
            <person name="Vontas J."/>
            <person name="Armbruster P."/>
            <person name="Huang X."/>
            <person name="Yang Y."/>
            <person name="Zhang H."/>
            <person name="He W."/>
            <person name="Peng H."/>
            <person name="Liu Y."/>
            <person name="Wu K."/>
            <person name="Chen J."/>
            <person name="Lirakis M."/>
            <person name="Topalis P."/>
            <person name="Van Leeuwen T."/>
            <person name="Hall A.B."/>
            <person name="Jiang X."/>
            <person name="Thorpe C."/>
            <person name="Mueller R.L."/>
            <person name="Sun C."/>
            <person name="Waterhouse R.M."/>
            <person name="Yan G."/>
            <person name="Tu Z.J."/>
            <person name="Fang X."/>
            <person name="James A.A."/>
        </authorList>
    </citation>
    <scope>NUCLEOTIDE SEQUENCE [LARGE SCALE GENOMIC DNA]</scope>
    <source>
        <strain evidence="10">Foshan</strain>
    </source>
</reference>
<keyword evidence="10" id="KW-1185">Reference proteome</keyword>
<dbReference type="RefSeq" id="XP_062714539.1">
    <property type="nucleotide sequence ID" value="XM_062858555.1"/>
</dbReference>
<keyword evidence="6 8" id="KW-0675">Receptor</keyword>
<protein>
    <recommendedName>
        <fullName evidence="8">Gustatory receptor</fullName>
    </recommendedName>
</protein>
<keyword evidence="5 8" id="KW-0472">Membrane</keyword>
<feature type="transmembrane region" description="Helical" evidence="8">
    <location>
        <begin position="275"/>
        <end position="295"/>
    </location>
</feature>
<comment type="similarity">
    <text evidence="8">Belongs to the insect chemoreceptor superfamily. Gustatory receptor (GR) family.</text>
</comment>
<comment type="subcellular location">
    <subcellularLocation>
        <location evidence="1 8">Cell membrane</location>
        <topology evidence="1 8">Multi-pass membrane protein</topology>
    </subcellularLocation>
</comment>
<feature type="transmembrane region" description="Helical" evidence="8">
    <location>
        <begin position="135"/>
        <end position="153"/>
    </location>
</feature>
<dbReference type="EnsemblMetazoa" id="AALFPA23_007919.R10626">
    <property type="protein sequence ID" value="AALFPA23_007919.P10626"/>
    <property type="gene ID" value="AALFPA23_007919"/>
</dbReference>
<dbReference type="Pfam" id="PF08395">
    <property type="entry name" value="7tm_7"/>
    <property type="match status" value="1"/>
</dbReference>
<proteinExistence type="inferred from homology"/>